<evidence type="ECO:0000313" key="7">
    <source>
        <dbReference type="EMBL" id="CAB5006545.1"/>
    </source>
</evidence>
<dbReference type="GO" id="GO:0016020">
    <property type="term" value="C:membrane"/>
    <property type="evidence" value="ECO:0007669"/>
    <property type="project" value="UniProtKB-SubCell"/>
</dbReference>
<organism evidence="7">
    <name type="scientific">freshwater metagenome</name>
    <dbReference type="NCBI Taxonomy" id="449393"/>
    <lineage>
        <taxon>unclassified sequences</taxon>
        <taxon>metagenomes</taxon>
        <taxon>ecological metagenomes</taxon>
    </lineage>
</organism>
<dbReference type="InterPro" id="IPR002293">
    <property type="entry name" value="AA/rel_permease1"/>
</dbReference>
<feature type="transmembrane region" description="Helical" evidence="5">
    <location>
        <begin position="174"/>
        <end position="191"/>
    </location>
</feature>
<gene>
    <name evidence="6" type="ORF">UFOPK3427_01030</name>
    <name evidence="7" type="ORF">UFOPK4112_00056</name>
</gene>
<feature type="transmembrane region" description="Helical" evidence="5">
    <location>
        <begin position="88"/>
        <end position="116"/>
    </location>
</feature>
<evidence type="ECO:0000256" key="2">
    <source>
        <dbReference type="ARBA" id="ARBA00022692"/>
    </source>
</evidence>
<dbReference type="InterPro" id="IPR053153">
    <property type="entry name" value="APC_K+_Transporter"/>
</dbReference>
<dbReference type="EMBL" id="CAFBPM010000001">
    <property type="protein sequence ID" value="CAB5006545.1"/>
    <property type="molecule type" value="Genomic_DNA"/>
</dbReference>
<feature type="transmembrane region" description="Helical" evidence="5">
    <location>
        <begin position="397"/>
        <end position="419"/>
    </location>
</feature>
<evidence type="ECO:0000256" key="4">
    <source>
        <dbReference type="ARBA" id="ARBA00023136"/>
    </source>
</evidence>
<name>A0A6J7PPW8_9ZZZZ</name>
<feature type="transmembrane region" description="Helical" evidence="5">
    <location>
        <begin position="425"/>
        <end position="448"/>
    </location>
</feature>
<dbReference type="Pfam" id="PF13520">
    <property type="entry name" value="AA_permease_2"/>
    <property type="match status" value="1"/>
</dbReference>
<dbReference type="PANTHER" id="PTHR47704:SF1">
    <property type="entry name" value="POTASSIUM TRANSPORTER KIMA"/>
    <property type="match status" value="1"/>
</dbReference>
<dbReference type="GO" id="GO:0022857">
    <property type="term" value="F:transmembrane transporter activity"/>
    <property type="evidence" value="ECO:0007669"/>
    <property type="project" value="InterPro"/>
</dbReference>
<evidence type="ECO:0000313" key="6">
    <source>
        <dbReference type="EMBL" id="CAB4874403.1"/>
    </source>
</evidence>
<evidence type="ECO:0000256" key="1">
    <source>
        <dbReference type="ARBA" id="ARBA00004141"/>
    </source>
</evidence>
<feature type="transmembrane region" description="Helical" evidence="5">
    <location>
        <begin position="136"/>
        <end position="154"/>
    </location>
</feature>
<dbReference type="AlphaFoldDB" id="A0A6J7PPW8"/>
<dbReference type="PANTHER" id="PTHR47704">
    <property type="entry name" value="POTASSIUM TRANSPORTER KIMA"/>
    <property type="match status" value="1"/>
</dbReference>
<dbReference type="Gene3D" id="2.40.50.140">
    <property type="entry name" value="Nucleic acid-binding proteins"/>
    <property type="match status" value="1"/>
</dbReference>
<dbReference type="Gene3D" id="1.20.1740.10">
    <property type="entry name" value="Amino acid/polyamine transporter I"/>
    <property type="match status" value="1"/>
</dbReference>
<feature type="transmembrane region" description="Helical" evidence="5">
    <location>
        <begin position="460"/>
        <end position="479"/>
    </location>
</feature>
<sequence>MGVEDLPYFLDDGEDAPRGRSIAHNLAEEYPESLSYRLKNLLLGKPLVTEELASERLPNSTALGVLAPDCISSSAYGTEEMLTQLTPFVGLAAFSFIVPITVAILGVLFFVTLSYFDVIGYYTKSGGSYVVARENFGPRIAQIAAVALLIDYTVTVAVQTSAGTAALTSAVPSLLPYTVIITVAVVLLLIYGNLRGIREAGKLFAIPTFFYIVALGSVILIGYTKAAMGTLPVLPIPKASLLVDGEFGTSSGTLLTSLLFIQLLRAFANGGSSLTGLEAISNGVSTFRRPESVNAQKTLIVMSSVLGFLVVGTTLLARWVHAVPFAAGSPTVVSQEVEAVLGQGTGGHAFYLVVMFATVFILYTGGNTSFNGFPHLASFVAGDRFLPTQLTKRGHRLAFSNGILVLGAVAIALVLVFRAQVNGLVALYAIGVFTGFTMAGAGMVKHHLTHKENKKWRRGVVINGISGGLSFLVVLIFLIVKFTEGAWIVAVVGPLMYYGLIRMHRQYFVEDAILREEDARSSEDTSHLQPVAIVLVDVYDVATSRAIDYAQTLAQRTRAVHFDIDPVKTKRLEQRWEEVGPQTIPLDILECPDRRLVRASLELVADLVAGNDTECTILLPRRQFSSRLDFFLHDHSADAIASAVSVVPHVSATIVPFNMKDLQRGKQAKAALAKQAAKQDQPPRERKAKILPVDVLLSERGMGSEPIDSVEQRSHAKIAGRITSVRVETDAVASNLECTVTDSSGSIVLVFQGQPRIPGIEPGARIVVEGMVGTWEHDLAMVNPSFELISLDSEDEET</sequence>
<accession>A0A6J7PPW8</accession>
<feature type="transmembrane region" description="Helical" evidence="5">
    <location>
        <begin position="340"/>
        <end position="363"/>
    </location>
</feature>
<keyword evidence="3 5" id="KW-1133">Transmembrane helix</keyword>
<feature type="transmembrane region" description="Helical" evidence="5">
    <location>
        <begin position="203"/>
        <end position="223"/>
    </location>
</feature>
<reference evidence="7" key="1">
    <citation type="submission" date="2020-05" db="EMBL/GenBank/DDBJ databases">
        <authorList>
            <person name="Chiriac C."/>
            <person name="Salcher M."/>
            <person name="Ghai R."/>
            <person name="Kavagutti S V."/>
        </authorList>
    </citation>
    <scope>NUCLEOTIDE SEQUENCE</scope>
</reference>
<proteinExistence type="predicted"/>
<keyword evidence="4 5" id="KW-0472">Membrane</keyword>
<feature type="transmembrane region" description="Helical" evidence="5">
    <location>
        <begin position="247"/>
        <end position="268"/>
    </location>
</feature>
<keyword evidence="2 5" id="KW-0812">Transmembrane</keyword>
<dbReference type="EMBL" id="CAFBLT010000001">
    <property type="protein sequence ID" value="CAB4874403.1"/>
    <property type="molecule type" value="Genomic_DNA"/>
</dbReference>
<evidence type="ECO:0000256" key="3">
    <source>
        <dbReference type="ARBA" id="ARBA00022989"/>
    </source>
</evidence>
<protein>
    <submittedName>
        <fullName evidence="7">Unannotated protein</fullName>
    </submittedName>
</protein>
<feature type="transmembrane region" description="Helical" evidence="5">
    <location>
        <begin position="485"/>
        <end position="501"/>
    </location>
</feature>
<evidence type="ECO:0000256" key="5">
    <source>
        <dbReference type="SAM" id="Phobius"/>
    </source>
</evidence>
<dbReference type="InterPro" id="IPR012340">
    <property type="entry name" value="NA-bd_OB-fold"/>
</dbReference>
<feature type="transmembrane region" description="Helical" evidence="5">
    <location>
        <begin position="298"/>
        <end position="320"/>
    </location>
</feature>
<comment type="subcellular location">
    <subcellularLocation>
        <location evidence="1">Membrane</location>
        <topology evidence="1">Multi-pass membrane protein</topology>
    </subcellularLocation>
</comment>
<dbReference type="CDD" id="cd04488">
    <property type="entry name" value="RecG_wedge_OBF"/>
    <property type="match status" value="1"/>
</dbReference>